<feature type="chain" id="PRO_5039461103" evidence="2">
    <location>
        <begin position="21"/>
        <end position="130"/>
    </location>
</feature>
<organism evidence="3 4">
    <name type="scientific">Candidatus Scatousia excrementipullorum</name>
    <dbReference type="NCBI Taxonomy" id="2840936"/>
    <lineage>
        <taxon>Bacteria</taxon>
        <taxon>Candidatus Scatousia</taxon>
    </lineage>
</organism>
<reference evidence="3" key="2">
    <citation type="journal article" date="2021" name="PeerJ">
        <title>Extensive microbial diversity within the chicken gut microbiome revealed by metagenomics and culture.</title>
        <authorList>
            <person name="Gilroy R."/>
            <person name="Ravi A."/>
            <person name="Getino M."/>
            <person name="Pursley I."/>
            <person name="Horton D.L."/>
            <person name="Alikhan N.F."/>
            <person name="Baker D."/>
            <person name="Gharbi K."/>
            <person name="Hall N."/>
            <person name="Watson M."/>
            <person name="Adriaenssens E.M."/>
            <person name="Foster-Nyarko E."/>
            <person name="Jarju S."/>
            <person name="Secka A."/>
            <person name="Antonio M."/>
            <person name="Oren A."/>
            <person name="Chaudhuri R.R."/>
            <person name="La Ragione R."/>
            <person name="Hildebrand F."/>
            <person name="Pallen M.J."/>
        </authorList>
    </citation>
    <scope>NUCLEOTIDE SEQUENCE</scope>
    <source>
        <strain evidence="3">10192</strain>
    </source>
</reference>
<keyword evidence="1" id="KW-0802">TPR repeat</keyword>
<comment type="caution">
    <text evidence="3">The sequence shown here is derived from an EMBL/GenBank/DDBJ whole genome shotgun (WGS) entry which is preliminary data.</text>
</comment>
<proteinExistence type="predicted"/>
<name>A0A9D9DNT5_9BACT</name>
<dbReference type="PROSITE" id="PS50005">
    <property type="entry name" value="TPR"/>
    <property type="match status" value="1"/>
</dbReference>
<keyword evidence="2" id="KW-0732">Signal</keyword>
<evidence type="ECO:0000313" key="3">
    <source>
        <dbReference type="EMBL" id="MBO8430751.1"/>
    </source>
</evidence>
<dbReference type="PANTHER" id="PTHR44216">
    <property type="entry name" value="PROTEIN O-MANNOSYL-TRANSFERASE TMTC2"/>
    <property type="match status" value="1"/>
</dbReference>
<dbReference type="InterPro" id="IPR011990">
    <property type="entry name" value="TPR-like_helical_dom_sf"/>
</dbReference>
<protein>
    <submittedName>
        <fullName evidence="3">Tetratricopeptide repeat protein</fullName>
    </submittedName>
</protein>
<feature type="repeat" description="TPR" evidence="1">
    <location>
        <begin position="89"/>
        <end position="122"/>
    </location>
</feature>
<dbReference type="Pfam" id="PF13181">
    <property type="entry name" value="TPR_8"/>
    <property type="match status" value="1"/>
</dbReference>
<dbReference type="SMART" id="SM00028">
    <property type="entry name" value="TPR"/>
    <property type="match status" value="2"/>
</dbReference>
<dbReference type="InterPro" id="IPR052384">
    <property type="entry name" value="TMTC_O-mannosyltransferase"/>
</dbReference>
<gene>
    <name evidence="3" type="ORF">IAC76_05125</name>
</gene>
<dbReference type="EMBL" id="JADIND010000106">
    <property type="protein sequence ID" value="MBO8430751.1"/>
    <property type="molecule type" value="Genomic_DNA"/>
</dbReference>
<dbReference type="InterPro" id="IPR019734">
    <property type="entry name" value="TPR_rpt"/>
</dbReference>
<reference evidence="3" key="1">
    <citation type="submission" date="2020-10" db="EMBL/GenBank/DDBJ databases">
        <authorList>
            <person name="Gilroy R."/>
        </authorList>
    </citation>
    <scope>NUCLEOTIDE SEQUENCE</scope>
    <source>
        <strain evidence="3">10192</strain>
    </source>
</reference>
<dbReference type="Gene3D" id="1.25.40.10">
    <property type="entry name" value="Tetratricopeptide repeat domain"/>
    <property type="match status" value="1"/>
</dbReference>
<evidence type="ECO:0000256" key="2">
    <source>
        <dbReference type="SAM" id="SignalP"/>
    </source>
</evidence>
<feature type="non-terminal residue" evidence="3">
    <location>
        <position position="130"/>
    </location>
</feature>
<dbReference type="GO" id="GO:0035269">
    <property type="term" value="P:protein O-linked glycosylation via mannose"/>
    <property type="evidence" value="ECO:0007669"/>
    <property type="project" value="TreeGrafter"/>
</dbReference>
<dbReference type="Proteomes" id="UP000823632">
    <property type="component" value="Unassembled WGS sequence"/>
</dbReference>
<feature type="signal peptide" evidence="2">
    <location>
        <begin position="1"/>
        <end position="20"/>
    </location>
</feature>
<sequence>MKKFVYLALLIALTVFPVIAEESLINDQANMLYAENRLEEAFSLLLTVPSEMRSPQNWLLLGNILHDKNKNDDAEFMYNQALANDAKFYRAAYNLGNLYLEQEKPNMAIEQYKDVIKLKPDFAYAYYNMG</sequence>
<dbReference type="SUPFAM" id="SSF48452">
    <property type="entry name" value="TPR-like"/>
    <property type="match status" value="1"/>
</dbReference>
<dbReference type="AlphaFoldDB" id="A0A9D9DNT5"/>
<dbReference type="PANTHER" id="PTHR44216:SF3">
    <property type="entry name" value="PROTEIN O-MANNOSYL-TRANSFERASE TMTC2"/>
    <property type="match status" value="1"/>
</dbReference>
<evidence type="ECO:0000256" key="1">
    <source>
        <dbReference type="PROSITE-ProRule" id="PRU00339"/>
    </source>
</evidence>
<dbReference type="Pfam" id="PF13414">
    <property type="entry name" value="TPR_11"/>
    <property type="match status" value="1"/>
</dbReference>
<evidence type="ECO:0000313" key="4">
    <source>
        <dbReference type="Proteomes" id="UP000823632"/>
    </source>
</evidence>
<accession>A0A9D9DNT5</accession>
<dbReference type="GO" id="GO:0000030">
    <property type="term" value="F:mannosyltransferase activity"/>
    <property type="evidence" value="ECO:0007669"/>
    <property type="project" value="TreeGrafter"/>
</dbReference>